<dbReference type="GO" id="GO:0008270">
    <property type="term" value="F:zinc ion binding"/>
    <property type="evidence" value="ECO:0007669"/>
    <property type="project" value="InterPro"/>
</dbReference>
<dbReference type="PANTHER" id="PTHR38111">
    <property type="entry name" value="ZN(2)-C6 FUNGAL-TYPE DOMAIN-CONTAINING PROTEIN-RELATED"/>
    <property type="match status" value="1"/>
</dbReference>
<dbReference type="PROSITE" id="PS50048">
    <property type="entry name" value="ZN2_CY6_FUNGAL_2"/>
    <property type="match status" value="1"/>
</dbReference>
<dbReference type="PANTHER" id="PTHR38111:SF11">
    <property type="entry name" value="TRANSCRIPTION FACTOR DOMAIN-CONTAINING PROTEIN-RELATED"/>
    <property type="match status" value="1"/>
</dbReference>
<dbReference type="GO" id="GO:0000981">
    <property type="term" value="F:DNA-binding transcription factor activity, RNA polymerase II-specific"/>
    <property type="evidence" value="ECO:0007669"/>
    <property type="project" value="InterPro"/>
</dbReference>
<dbReference type="OrthoDB" id="4314040at2759"/>
<keyword evidence="5" id="KW-1185">Reference proteome</keyword>
<sequence length="510" mass="57533">MAGVPSGRACEACRKQRRKCDQQQPSCSRCKRLKITCVGAGVRRYLFKSYDASNEACKASKQEHTSPERRDRLRIAPSPGNHRSMVVAAFVRGLQVVDLRFDLSWAHGPFLHDVPKRLGQSRVLDTAAMALIANFSNSSPIQAKQCPRATYIFDRAVKALRLGLSNQREARSINTLCAIYLLCIVQNWIGLSDEAGFQGHGEGVAQILNSGIDYNPMDDFERNIIATLCSAVILERFRNPKIRIVTSSHPWISWNKSIGLQCCQDDSSPPAVSEDERHGTPQELLRLLTKAPDFFWADGLRKDARTFYEDILLVIKKFRQCIDENIPVPPLRSDGKETKFFKIEELSDAARIECHNKRRYSFALGLGLMFNAYLRTNKMQDTTLTAQARYFTMELLNIAERAAQYRPLGAGYMITHLLAAWTVETDYVLKLDIERILALYRVNLAQRHFRNVSLEVEQDSWTRLRSLSSADAMFTPLGVDILTFGRPPGGTKTVALLNRFSPLPAMIASV</sequence>
<dbReference type="GeneID" id="54487908"/>
<dbReference type="InterPro" id="IPR053178">
    <property type="entry name" value="Osmoadaptation_assoc"/>
</dbReference>
<evidence type="ECO:0000313" key="4">
    <source>
        <dbReference type="EMBL" id="KAF2759094.1"/>
    </source>
</evidence>
<feature type="compositionally biased region" description="Basic and acidic residues" evidence="2">
    <location>
        <begin position="58"/>
        <end position="74"/>
    </location>
</feature>
<dbReference type="CDD" id="cd00067">
    <property type="entry name" value="GAL4"/>
    <property type="match status" value="1"/>
</dbReference>
<dbReference type="SUPFAM" id="SSF57701">
    <property type="entry name" value="Zn2/Cys6 DNA-binding domain"/>
    <property type="match status" value="1"/>
</dbReference>
<reference evidence="4" key="1">
    <citation type="journal article" date="2020" name="Stud. Mycol.">
        <title>101 Dothideomycetes genomes: a test case for predicting lifestyles and emergence of pathogens.</title>
        <authorList>
            <person name="Haridas S."/>
            <person name="Albert R."/>
            <person name="Binder M."/>
            <person name="Bloem J."/>
            <person name="Labutti K."/>
            <person name="Salamov A."/>
            <person name="Andreopoulos B."/>
            <person name="Baker S."/>
            <person name="Barry K."/>
            <person name="Bills G."/>
            <person name="Bluhm B."/>
            <person name="Cannon C."/>
            <person name="Castanera R."/>
            <person name="Culley D."/>
            <person name="Daum C."/>
            <person name="Ezra D."/>
            <person name="Gonzalez J."/>
            <person name="Henrissat B."/>
            <person name="Kuo A."/>
            <person name="Liang C."/>
            <person name="Lipzen A."/>
            <person name="Lutzoni F."/>
            <person name="Magnuson J."/>
            <person name="Mondo S."/>
            <person name="Nolan M."/>
            <person name="Ohm R."/>
            <person name="Pangilinan J."/>
            <person name="Park H.-J."/>
            <person name="Ramirez L."/>
            <person name="Alfaro M."/>
            <person name="Sun H."/>
            <person name="Tritt A."/>
            <person name="Yoshinaga Y."/>
            <person name="Zwiers L.-H."/>
            <person name="Turgeon B."/>
            <person name="Goodwin S."/>
            <person name="Spatafora J."/>
            <person name="Crous P."/>
            <person name="Grigoriev I."/>
        </authorList>
    </citation>
    <scope>NUCLEOTIDE SEQUENCE</scope>
    <source>
        <strain evidence="4">CBS 121739</strain>
    </source>
</reference>
<dbReference type="EMBL" id="ML996570">
    <property type="protein sequence ID" value="KAF2759094.1"/>
    <property type="molecule type" value="Genomic_DNA"/>
</dbReference>
<dbReference type="InterPro" id="IPR001138">
    <property type="entry name" value="Zn2Cys6_DnaBD"/>
</dbReference>
<feature type="region of interest" description="Disordered" evidence="2">
    <location>
        <begin position="58"/>
        <end position="78"/>
    </location>
</feature>
<accession>A0A6A6WAN3</accession>
<proteinExistence type="predicted"/>
<keyword evidence="1" id="KW-0539">Nucleus</keyword>
<evidence type="ECO:0000256" key="2">
    <source>
        <dbReference type="SAM" id="MobiDB-lite"/>
    </source>
</evidence>
<dbReference type="Gene3D" id="4.10.240.10">
    <property type="entry name" value="Zn(2)-C6 fungal-type DNA-binding domain"/>
    <property type="match status" value="1"/>
</dbReference>
<dbReference type="RefSeq" id="XP_033601545.1">
    <property type="nucleotide sequence ID" value="XM_033746854.1"/>
</dbReference>
<dbReference type="Pfam" id="PF00172">
    <property type="entry name" value="Zn_clus"/>
    <property type="match status" value="1"/>
</dbReference>
<evidence type="ECO:0000256" key="1">
    <source>
        <dbReference type="ARBA" id="ARBA00023242"/>
    </source>
</evidence>
<gene>
    <name evidence="4" type="ORF">EJ05DRAFT_499518</name>
</gene>
<dbReference type="InterPro" id="IPR036864">
    <property type="entry name" value="Zn2-C6_fun-type_DNA-bd_sf"/>
</dbReference>
<organism evidence="4 5">
    <name type="scientific">Pseudovirgaria hyperparasitica</name>
    <dbReference type="NCBI Taxonomy" id="470096"/>
    <lineage>
        <taxon>Eukaryota</taxon>
        <taxon>Fungi</taxon>
        <taxon>Dikarya</taxon>
        <taxon>Ascomycota</taxon>
        <taxon>Pezizomycotina</taxon>
        <taxon>Dothideomycetes</taxon>
        <taxon>Dothideomycetes incertae sedis</taxon>
        <taxon>Acrospermales</taxon>
        <taxon>Acrospermaceae</taxon>
        <taxon>Pseudovirgaria</taxon>
    </lineage>
</organism>
<dbReference type="PROSITE" id="PS00463">
    <property type="entry name" value="ZN2_CY6_FUNGAL_1"/>
    <property type="match status" value="1"/>
</dbReference>
<dbReference type="AlphaFoldDB" id="A0A6A6WAN3"/>
<dbReference type="Proteomes" id="UP000799437">
    <property type="component" value="Unassembled WGS sequence"/>
</dbReference>
<evidence type="ECO:0000313" key="5">
    <source>
        <dbReference type="Proteomes" id="UP000799437"/>
    </source>
</evidence>
<feature type="domain" description="Zn(2)-C6 fungal-type" evidence="3">
    <location>
        <begin position="9"/>
        <end position="38"/>
    </location>
</feature>
<name>A0A6A6WAN3_9PEZI</name>
<dbReference type="SMART" id="SM00066">
    <property type="entry name" value="GAL4"/>
    <property type="match status" value="1"/>
</dbReference>
<protein>
    <recommendedName>
        <fullName evidence="3">Zn(2)-C6 fungal-type domain-containing protein</fullName>
    </recommendedName>
</protein>
<evidence type="ECO:0000259" key="3">
    <source>
        <dbReference type="PROSITE" id="PS50048"/>
    </source>
</evidence>